<dbReference type="CDD" id="cd00430">
    <property type="entry name" value="PLPDE_III_AR"/>
    <property type="match status" value="1"/>
</dbReference>
<evidence type="ECO:0000313" key="8">
    <source>
        <dbReference type="EMBL" id="EKS50551.1"/>
    </source>
</evidence>
<dbReference type="InterPro" id="IPR009006">
    <property type="entry name" value="Ala_racemase/Decarboxylase_C"/>
</dbReference>
<dbReference type="SMART" id="SM01005">
    <property type="entry name" value="Ala_racemase_C"/>
    <property type="match status" value="1"/>
</dbReference>
<dbReference type="GO" id="GO:0030170">
    <property type="term" value="F:pyridoxal phosphate binding"/>
    <property type="evidence" value="ECO:0007669"/>
    <property type="project" value="UniProtKB-UniRule"/>
</dbReference>
<keyword evidence="2 4" id="KW-0663">Pyridoxal phosphate</keyword>
<evidence type="ECO:0000259" key="7">
    <source>
        <dbReference type="SMART" id="SM01005"/>
    </source>
</evidence>
<comment type="cofactor">
    <cofactor evidence="1 4 5">
        <name>pyridoxal 5'-phosphate</name>
        <dbReference type="ChEBI" id="CHEBI:597326"/>
    </cofactor>
</comment>
<proteinExistence type="inferred from homology"/>
<evidence type="ECO:0000256" key="4">
    <source>
        <dbReference type="HAMAP-Rule" id="MF_01201"/>
    </source>
</evidence>
<dbReference type="EC" id="5.1.1.1" evidence="4"/>
<dbReference type="InterPro" id="IPR011079">
    <property type="entry name" value="Ala_racemase_C"/>
</dbReference>
<feature type="active site" description="Proton acceptor; specific for D-alanine" evidence="4">
    <location>
        <position position="37"/>
    </location>
</feature>
<reference evidence="8 9" key="1">
    <citation type="journal article" date="2013" name="Genome Announc.">
        <title>Draft Genome Sequence of Staphylococcus simulans UMC-CNS-990, Isolated from a Case of Chronic Bovine Mastitis.</title>
        <authorList>
            <person name="Calcutt M.J."/>
            <person name="Foecking M.F."/>
            <person name="Hsieh H.Y."/>
            <person name="Perry J."/>
            <person name="Stewart G.C."/>
            <person name="Middleton J.R."/>
        </authorList>
    </citation>
    <scope>NUCLEOTIDE SEQUENCE [LARGE SCALE GENOMIC DNA]</scope>
    <source>
        <strain evidence="8 9">LRHMDP3</strain>
    </source>
</reference>
<comment type="pathway">
    <text evidence="4">Amino-acid biosynthesis; D-alanine biosynthesis; D-alanine from L-alanine: step 1/1.</text>
</comment>
<dbReference type="GO" id="GO:0030632">
    <property type="term" value="P:D-alanine biosynthetic process"/>
    <property type="evidence" value="ECO:0007669"/>
    <property type="project" value="UniProtKB-UniRule"/>
</dbReference>
<dbReference type="Pfam" id="PF01168">
    <property type="entry name" value="Ala_racemase_N"/>
    <property type="match status" value="1"/>
</dbReference>
<dbReference type="GO" id="GO:0008784">
    <property type="term" value="F:alanine racemase activity"/>
    <property type="evidence" value="ECO:0007669"/>
    <property type="project" value="UniProtKB-UniRule"/>
</dbReference>
<dbReference type="PRINTS" id="PR00992">
    <property type="entry name" value="ALARACEMASE"/>
</dbReference>
<dbReference type="Gene3D" id="2.40.37.10">
    <property type="entry name" value="Lyase, Ornithine Decarboxylase, Chain A, domain 1"/>
    <property type="match status" value="1"/>
</dbReference>
<comment type="caution">
    <text evidence="8">The sequence shown here is derived from an EMBL/GenBank/DDBJ whole genome shotgun (WGS) entry which is preliminary data.</text>
</comment>
<dbReference type="Gene3D" id="3.20.20.10">
    <property type="entry name" value="Alanine racemase"/>
    <property type="match status" value="1"/>
</dbReference>
<dbReference type="InterPro" id="IPR000821">
    <property type="entry name" value="Ala_racemase"/>
</dbReference>
<feature type="modified residue" description="N6-(pyridoxal phosphate)lysine" evidence="4 5">
    <location>
        <position position="37"/>
    </location>
</feature>
<dbReference type="InterPro" id="IPR001608">
    <property type="entry name" value="Ala_racemase_N"/>
</dbReference>
<dbReference type="RefSeq" id="WP_005714914.1">
    <property type="nucleotide sequence ID" value="NZ_AMQX01000008.1"/>
</dbReference>
<dbReference type="PANTHER" id="PTHR30511:SF0">
    <property type="entry name" value="ALANINE RACEMASE, CATABOLIC-RELATED"/>
    <property type="match status" value="1"/>
</dbReference>
<dbReference type="GO" id="GO:0005829">
    <property type="term" value="C:cytosol"/>
    <property type="evidence" value="ECO:0007669"/>
    <property type="project" value="TreeGrafter"/>
</dbReference>
<accession>A0AB33XU79</accession>
<evidence type="ECO:0000256" key="5">
    <source>
        <dbReference type="PIRSR" id="PIRSR600821-50"/>
    </source>
</evidence>
<dbReference type="InterPro" id="IPR029066">
    <property type="entry name" value="PLP-binding_barrel"/>
</dbReference>
<protein>
    <recommendedName>
        <fullName evidence="4">Alanine racemase</fullName>
        <ecNumber evidence="4">5.1.1.1</ecNumber>
    </recommendedName>
</protein>
<dbReference type="AlphaFoldDB" id="A0AB33XU79"/>
<evidence type="ECO:0000256" key="6">
    <source>
        <dbReference type="PIRSR" id="PIRSR600821-52"/>
    </source>
</evidence>
<comment type="catalytic activity">
    <reaction evidence="4">
        <text>L-alanine = D-alanine</text>
        <dbReference type="Rhea" id="RHEA:20249"/>
        <dbReference type="ChEBI" id="CHEBI:57416"/>
        <dbReference type="ChEBI" id="CHEBI:57972"/>
        <dbReference type="EC" id="5.1.1.1"/>
    </reaction>
</comment>
<dbReference type="NCBIfam" id="TIGR00492">
    <property type="entry name" value="alr"/>
    <property type="match status" value="1"/>
</dbReference>
<dbReference type="EMBL" id="AMQX01000008">
    <property type="protein sequence ID" value="EKS50551.1"/>
    <property type="molecule type" value="Genomic_DNA"/>
</dbReference>
<evidence type="ECO:0000313" key="9">
    <source>
        <dbReference type="Proteomes" id="UP000009352"/>
    </source>
</evidence>
<dbReference type="GO" id="GO:0009252">
    <property type="term" value="P:peptidoglycan biosynthetic process"/>
    <property type="evidence" value="ECO:0007669"/>
    <property type="project" value="TreeGrafter"/>
</dbReference>
<feature type="binding site" evidence="4 6">
    <location>
        <position position="317"/>
    </location>
    <ligand>
        <name>substrate</name>
    </ligand>
</feature>
<dbReference type="SUPFAM" id="SSF51419">
    <property type="entry name" value="PLP-binding barrel"/>
    <property type="match status" value="1"/>
</dbReference>
<feature type="domain" description="Alanine racemase C-terminal" evidence="7">
    <location>
        <begin position="248"/>
        <end position="376"/>
    </location>
</feature>
<dbReference type="SUPFAM" id="SSF50621">
    <property type="entry name" value="Alanine racemase C-terminal domain-like"/>
    <property type="match status" value="1"/>
</dbReference>
<keyword evidence="3 4" id="KW-0413">Isomerase</keyword>
<evidence type="ECO:0000256" key="3">
    <source>
        <dbReference type="ARBA" id="ARBA00023235"/>
    </source>
</evidence>
<gene>
    <name evidence="8" type="ORF">LRHMDP3_1722</name>
</gene>
<organism evidence="8 9">
    <name type="scientific">Lacticaseibacillus rhamnosus LRHMDP3</name>
    <dbReference type="NCBI Taxonomy" id="1203259"/>
    <lineage>
        <taxon>Bacteria</taxon>
        <taxon>Bacillati</taxon>
        <taxon>Bacillota</taxon>
        <taxon>Bacilli</taxon>
        <taxon>Lactobacillales</taxon>
        <taxon>Lactobacillaceae</taxon>
        <taxon>Lacticaseibacillus</taxon>
    </lineage>
</organism>
<evidence type="ECO:0000256" key="2">
    <source>
        <dbReference type="ARBA" id="ARBA00022898"/>
    </source>
</evidence>
<dbReference type="InterPro" id="IPR020622">
    <property type="entry name" value="Ala_racemase_pyridoxalP-BS"/>
</dbReference>
<dbReference type="Proteomes" id="UP000009352">
    <property type="component" value="Unassembled WGS sequence"/>
</dbReference>
<name>A0AB33XU79_LACRH</name>
<dbReference type="HAMAP" id="MF_01201">
    <property type="entry name" value="Ala_racemase"/>
    <property type="match status" value="1"/>
</dbReference>
<feature type="binding site" evidence="4 6">
    <location>
        <position position="133"/>
    </location>
    <ligand>
        <name>substrate</name>
    </ligand>
</feature>
<feature type="active site" description="Proton acceptor; specific for L-alanine" evidence="4">
    <location>
        <position position="269"/>
    </location>
</feature>
<evidence type="ECO:0000256" key="1">
    <source>
        <dbReference type="ARBA" id="ARBA00001933"/>
    </source>
</evidence>
<dbReference type="PANTHER" id="PTHR30511">
    <property type="entry name" value="ALANINE RACEMASE"/>
    <property type="match status" value="1"/>
</dbReference>
<comment type="similarity">
    <text evidence="4">Belongs to the alanine racemase family.</text>
</comment>
<dbReference type="Pfam" id="PF00842">
    <property type="entry name" value="Ala_racemase_C"/>
    <property type="match status" value="1"/>
</dbReference>
<dbReference type="FunFam" id="3.20.20.10:FF:000002">
    <property type="entry name" value="Alanine racemase"/>
    <property type="match status" value="1"/>
</dbReference>
<dbReference type="PROSITE" id="PS00395">
    <property type="entry name" value="ALANINE_RACEMASE"/>
    <property type="match status" value="1"/>
</dbReference>
<comment type="function">
    <text evidence="4">Catalyzes the interconversion of L-alanine and D-alanine. May also act on other amino acids.</text>
</comment>
<sequence>MSNDYRCCLEVDLEKIHANGCNVKRYIGNTRLMAVLKGNAYGLGIRDCAQALADVSDWFAVATAQEALSIRQSGLRNPILVLGYVPSDQIQSMVKNNITLSTISIEDVKRIRNVLSKEDRIQMHIAIDTGLTRIGLFSQKMDVNDLARQAEEILVMDQVIVTGIFTHFAVAGSIMDEDKRFTLEQYRIFRTVVDSLEQEGYELGLRHCCNSNAILQEHEMYEDMVRCGKFLFGFGQQKDLEKLQCQLAFKLQARVVRTSIIQANQNVGYGRVYITNKKTKIATISFGFGDGYRREMGRNSEVLINGHRAKIVGRVAMDYLMLDVTNLPQIQAGDHVVLMGHDGTDVILPSEVSNLISASSNELISNLNARVPRIYLKQTGKEI</sequence>